<keyword evidence="5 7" id="KW-0472">Membrane</keyword>
<dbReference type="CDD" id="cd01949">
    <property type="entry name" value="GGDEF"/>
    <property type="match status" value="1"/>
</dbReference>
<comment type="caution">
    <text evidence="10">The sequence shown here is derived from an EMBL/GenBank/DDBJ whole genome shotgun (WGS) entry which is preliminary data.</text>
</comment>
<dbReference type="SMART" id="SM00304">
    <property type="entry name" value="HAMP"/>
    <property type="match status" value="1"/>
</dbReference>
<dbReference type="CDD" id="cd06225">
    <property type="entry name" value="HAMP"/>
    <property type="match status" value="1"/>
</dbReference>
<feature type="domain" description="GGDEF" evidence="9">
    <location>
        <begin position="398"/>
        <end position="535"/>
    </location>
</feature>
<dbReference type="Gene3D" id="6.10.340.10">
    <property type="match status" value="1"/>
</dbReference>
<evidence type="ECO:0000256" key="1">
    <source>
        <dbReference type="ARBA" id="ARBA00004651"/>
    </source>
</evidence>
<proteinExistence type="predicted"/>
<dbReference type="InterPro" id="IPR033479">
    <property type="entry name" value="dCache_1"/>
</dbReference>
<feature type="transmembrane region" description="Helical" evidence="7">
    <location>
        <begin position="20"/>
        <end position="39"/>
    </location>
</feature>
<dbReference type="InterPro" id="IPR000160">
    <property type="entry name" value="GGDEF_dom"/>
</dbReference>
<dbReference type="Pfam" id="PF02743">
    <property type="entry name" value="dCache_1"/>
    <property type="match status" value="1"/>
</dbReference>
<dbReference type="PROSITE" id="PS50887">
    <property type="entry name" value="GGDEF"/>
    <property type="match status" value="1"/>
</dbReference>
<organism evidence="10 11">
    <name type="scientific">Paenibacillus hodogayensis</name>
    <dbReference type="NCBI Taxonomy" id="279208"/>
    <lineage>
        <taxon>Bacteria</taxon>
        <taxon>Bacillati</taxon>
        <taxon>Bacillota</taxon>
        <taxon>Bacilli</taxon>
        <taxon>Bacillales</taxon>
        <taxon>Paenibacillaceae</taxon>
        <taxon>Paenibacillus</taxon>
    </lineage>
</organism>
<dbReference type="InterPro" id="IPR029787">
    <property type="entry name" value="Nucleotide_cyclase"/>
</dbReference>
<keyword evidence="10" id="KW-0548">Nucleotidyltransferase</keyword>
<reference evidence="10 11" key="1">
    <citation type="submission" date="2024-09" db="EMBL/GenBank/DDBJ databases">
        <authorList>
            <person name="Sun Q."/>
            <person name="Mori K."/>
        </authorList>
    </citation>
    <scope>NUCLEOTIDE SEQUENCE [LARGE SCALE GENOMIC DNA]</scope>
    <source>
        <strain evidence="10 11">JCM 12520</strain>
    </source>
</reference>
<dbReference type="EC" id="2.7.7.65" evidence="10"/>
<dbReference type="InterPro" id="IPR029151">
    <property type="entry name" value="Sensor-like_sf"/>
</dbReference>
<dbReference type="SMART" id="SM00267">
    <property type="entry name" value="GGDEF"/>
    <property type="match status" value="1"/>
</dbReference>
<dbReference type="SUPFAM" id="SSF103190">
    <property type="entry name" value="Sensory domain-like"/>
    <property type="match status" value="1"/>
</dbReference>
<accession>A0ABV5VZN9</accession>
<dbReference type="PROSITE" id="PS50885">
    <property type="entry name" value="HAMP"/>
    <property type="match status" value="1"/>
</dbReference>
<evidence type="ECO:0000259" key="9">
    <source>
        <dbReference type="PROSITE" id="PS50887"/>
    </source>
</evidence>
<evidence type="ECO:0000259" key="8">
    <source>
        <dbReference type="PROSITE" id="PS50885"/>
    </source>
</evidence>
<feature type="transmembrane region" description="Helical" evidence="7">
    <location>
        <begin position="282"/>
        <end position="304"/>
    </location>
</feature>
<comment type="subcellular location">
    <subcellularLocation>
        <location evidence="1">Cell membrane</location>
        <topology evidence="1">Multi-pass membrane protein</topology>
    </subcellularLocation>
</comment>
<dbReference type="SUPFAM" id="SSF55073">
    <property type="entry name" value="Nucleotide cyclase"/>
    <property type="match status" value="1"/>
</dbReference>
<dbReference type="PANTHER" id="PTHR45138">
    <property type="entry name" value="REGULATORY COMPONENTS OF SENSORY TRANSDUCTION SYSTEM"/>
    <property type="match status" value="1"/>
</dbReference>
<evidence type="ECO:0000256" key="3">
    <source>
        <dbReference type="ARBA" id="ARBA00022692"/>
    </source>
</evidence>
<dbReference type="Gene3D" id="3.30.450.20">
    <property type="entry name" value="PAS domain"/>
    <property type="match status" value="1"/>
</dbReference>
<dbReference type="GO" id="GO:0052621">
    <property type="term" value="F:diguanylate cyclase activity"/>
    <property type="evidence" value="ECO:0007669"/>
    <property type="project" value="UniProtKB-EC"/>
</dbReference>
<dbReference type="NCBIfam" id="TIGR00254">
    <property type="entry name" value="GGDEF"/>
    <property type="match status" value="1"/>
</dbReference>
<dbReference type="Pfam" id="PF00990">
    <property type="entry name" value="GGDEF"/>
    <property type="match status" value="1"/>
</dbReference>
<sequence>MYNLLGLLRVSSLKGRLRLLVIVLIVAMCLLVLLTTSLFGKMIKEQEIHAALQEAIDLQRLFIDKWKAERLSDVVYLAAIGSPLTMDRQQMLAQFRLFQKTHTEFDSIGLIDADGKVATAGGEDADMNVADRDYFRAARNNETFISDIMIGRLTGKPLLAFAAPFRNPDGSFAGAVAGTVGTATLEAIVKDLRHGESGETFLLNKDGYRMTSLRGGGGAPSGEAPYRTVIYERALAGEQERKSYVNRQGDRVFGAYAWSADRQWIIVGETLAKDVYRPYYRLLAALAAISVLILLATYMAAVMFTRKISDLLKLLLDGTKRIREGRFGYRIDAATIRSAPSELQELSDNFNIMSEKLRTTVQLLEESAVVDHLTEVYNRRFLMNEGAKIEEAAARAGNTSCILLVDVDYFKQINDTHGHLVGDRVLKHAAALLVACVRNSDVAARYGGEEFVVLATNCVLEQGCELAHRIRTTYGESPYRDEERVIPITVSIGVAQSNPHRTYGTNTLEDMIERADKALYRAKHNGRNRVECDDPPLPPAVEPDP</sequence>
<dbReference type="InterPro" id="IPR050469">
    <property type="entry name" value="Diguanylate_Cyclase"/>
</dbReference>
<keyword evidence="3 7" id="KW-0812">Transmembrane</keyword>
<evidence type="ECO:0000256" key="6">
    <source>
        <dbReference type="SAM" id="MobiDB-lite"/>
    </source>
</evidence>
<keyword evidence="11" id="KW-1185">Reference proteome</keyword>
<dbReference type="CDD" id="cd12914">
    <property type="entry name" value="PDC1_DGC_like"/>
    <property type="match status" value="1"/>
</dbReference>
<dbReference type="InterPro" id="IPR003660">
    <property type="entry name" value="HAMP_dom"/>
</dbReference>
<gene>
    <name evidence="10" type="ORF">ACFFNY_19055</name>
</gene>
<keyword evidence="2" id="KW-1003">Cell membrane</keyword>
<evidence type="ECO:0000256" key="7">
    <source>
        <dbReference type="SAM" id="Phobius"/>
    </source>
</evidence>
<keyword evidence="10" id="KW-0808">Transferase</keyword>
<evidence type="ECO:0000313" key="10">
    <source>
        <dbReference type="EMBL" id="MFB9753671.1"/>
    </source>
</evidence>
<evidence type="ECO:0000313" key="11">
    <source>
        <dbReference type="Proteomes" id="UP001589619"/>
    </source>
</evidence>
<evidence type="ECO:0000256" key="5">
    <source>
        <dbReference type="ARBA" id="ARBA00023136"/>
    </source>
</evidence>
<dbReference type="Pfam" id="PF00672">
    <property type="entry name" value="HAMP"/>
    <property type="match status" value="1"/>
</dbReference>
<name>A0ABV5VZN9_9BACL</name>
<protein>
    <submittedName>
        <fullName evidence="10">Diguanylate cyclase</fullName>
        <ecNumber evidence="10">2.7.7.65</ecNumber>
    </submittedName>
</protein>
<dbReference type="Gene3D" id="3.30.70.270">
    <property type="match status" value="1"/>
</dbReference>
<evidence type="ECO:0000256" key="2">
    <source>
        <dbReference type="ARBA" id="ARBA00022475"/>
    </source>
</evidence>
<dbReference type="InterPro" id="IPR043128">
    <property type="entry name" value="Rev_trsase/Diguanyl_cyclase"/>
</dbReference>
<feature type="domain" description="HAMP" evidence="8">
    <location>
        <begin position="306"/>
        <end position="362"/>
    </location>
</feature>
<feature type="region of interest" description="Disordered" evidence="6">
    <location>
        <begin position="524"/>
        <end position="545"/>
    </location>
</feature>
<dbReference type="Proteomes" id="UP001589619">
    <property type="component" value="Unassembled WGS sequence"/>
</dbReference>
<keyword evidence="4 7" id="KW-1133">Transmembrane helix</keyword>
<evidence type="ECO:0000256" key="4">
    <source>
        <dbReference type="ARBA" id="ARBA00022989"/>
    </source>
</evidence>
<dbReference type="CDD" id="cd18774">
    <property type="entry name" value="PDC2_HK_sensor"/>
    <property type="match status" value="1"/>
</dbReference>
<dbReference type="PANTHER" id="PTHR45138:SF9">
    <property type="entry name" value="DIGUANYLATE CYCLASE DGCM-RELATED"/>
    <property type="match status" value="1"/>
</dbReference>
<feature type="compositionally biased region" description="Pro residues" evidence="6">
    <location>
        <begin position="535"/>
        <end position="545"/>
    </location>
</feature>
<dbReference type="RefSeq" id="WP_344914750.1">
    <property type="nucleotide sequence ID" value="NZ_BAAAYO010000014.1"/>
</dbReference>
<dbReference type="EMBL" id="JBHMAG010000013">
    <property type="protein sequence ID" value="MFB9753671.1"/>
    <property type="molecule type" value="Genomic_DNA"/>
</dbReference>